<evidence type="ECO:0000259" key="16">
    <source>
        <dbReference type="PROSITE" id="PS51747"/>
    </source>
</evidence>
<sequence>MTDNFTTLYDLAKAGAALAYAPYSQFQVGAALATVDGALFSGCNVENASYGLGLCAERNAITTAVAAGVKPGQIDRLVLFIDRAELFSPCGGCRQVMSEFMKPTAIISATNGQGQRKDWTVAELLPDGFQLPG</sequence>
<evidence type="ECO:0000256" key="10">
    <source>
        <dbReference type="ARBA" id="ARBA00049252"/>
    </source>
</evidence>
<dbReference type="SUPFAM" id="SSF53927">
    <property type="entry name" value="Cytidine deaminase-like"/>
    <property type="match status" value="1"/>
</dbReference>
<evidence type="ECO:0000256" key="15">
    <source>
        <dbReference type="RuleBase" id="RU364006"/>
    </source>
</evidence>
<dbReference type="NCBIfam" id="NF004064">
    <property type="entry name" value="PRK05578.1"/>
    <property type="match status" value="1"/>
</dbReference>
<dbReference type="InterPro" id="IPR002125">
    <property type="entry name" value="CMP_dCMP_dom"/>
</dbReference>
<evidence type="ECO:0000256" key="8">
    <source>
        <dbReference type="ARBA" id="ARBA00022833"/>
    </source>
</evidence>
<keyword evidence="8 14" id="KW-0862">Zinc</keyword>
<evidence type="ECO:0000256" key="1">
    <source>
        <dbReference type="ARBA" id="ARBA00001947"/>
    </source>
</evidence>
<evidence type="ECO:0000256" key="12">
    <source>
        <dbReference type="PIRSR" id="PIRSR606262-1"/>
    </source>
</evidence>
<dbReference type="PANTHER" id="PTHR11644">
    <property type="entry name" value="CYTIDINE DEAMINASE"/>
    <property type="match status" value="1"/>
</dbReference>
<keyword evidence="6 14" id="KW-0479">Metal-binding</keyword>
<dbReference type="OrthoDB" id="9795347at2"/>
<evidence type="ECO:0000256" key="6">
    <source>
        <dbReference type="ARBA" id="ARBA00022723"/>
    </source>
</evidence>
<feature type="binding site" evidence="14">
    <location>
        <position position="93"/>
    </location>
    <ligand>
        <name>Zn(2+)</name>
        <dbReference type="ChEBI" id="CHEBI:29105"/>
        <note>catalytic</note>
    </ligand>
</feature>
<comment type="catalytic activity">
    <reaction evidence="11 15">
        <text>cytidine + H2O + H(+) = uridine + NH4(+)</text>
        <dbReference type="Rhea" id="RHEA:16069"/>
        <dbReference type="ChEBI" id="CHEBI:15377"/>
        <dbReference type="ChEBI" id="CHEBI:15378"/>
        <dbReference type="ChEBI" id="CHEBI:16704"/>
        <dbReference type="ChEBI" id="CHEBI:17562"/>
        <dbReference type="ChEBI" id="CHEBI:28938"/>
        <dbReference type="EC" id="3.5.4.5"/>
    </reaction>
</comment>
<feature type="active site" description="Proton donor" evidence="12">
    <location>
        <position position="57"/>
    </location>
</feature>
<dbReference type="GO" id="GO:0004126">
    <property type="term" value="F:cytidine deaminase activity"/>
    <property type="evidence" value="ECO:0007669"/>
    <property type="project" value="UniProtKB-UniRule"/>
</dbReference>
<comment type="cofactor">
    <cofactor evidence="1 14 15">
        <name>Zn(2+)</name>
        <dbReference type="ChEBI" id="CHEBI:29105"/>
    </cofactor>
</comment>
<dbReference type="NCBIfam" id="TIGR01354">
    <property type="entry name" value="cyt_deam_tetra"/>
    <property type="match status" value="1"/>
</dbReference>
<evidence type="ECO:0000313" key="18">
    <source>
        <dbReference type="Proteomes" id="UP000229757"/>
    </source>
</evidence>
<dbReference type="FunFam" id="3.40.140.10:FF:000008">
    <property type="entry name" value="Cytidine deaminase"/>
    <property type="match status" value="1"/>
</dbReference>
<dbReference type="Gene3D" id="3.40.140.10">
    <property type="entry name" value="Cytidine Deaminase, domain 2"/>
    <property type="match status" value="1"/>
</dbReference>
<evidence type="ECO:0000256" key="4">
    <source>
        <dbReference type="ARBA" id="ARBA00012783"/>
    </source>
</evidence>
<dbReference type="RefSeq" id="WP_100258201.1">
    <property type="nucleotide sequence ID" value="NZ_CP011797.1"/>
</dbReference>
<dbReference type="EMBL" id="CP011797">
    <property type="protein sequence ID" value="ATX77980.1"/>
    <property type="molecule type" value="Genomic_DNA"/>
</dbReference>
<keyword evidence="18" id="KW-1185">Reference proteome</keyword>
<keyword evidence="7 15" id="KW-0378">Hydrolase</keyword>
<gene>
    <name evidence="17" type="ORF">REIFOR_02859</name>
</gene>
<dbReference type="PROSITE" id="PS00903">
    <property type="entry name" value="CYT_DCMP_DEAMINASES_1"/>
    <property type="match status" value="1"/>
</dbReference>
<dbReference type="GO" id="GO:0005829">
    <property type="term" value="C:cytosol"/>
    <property type="evidence" value="ECO:0007669"/>
    <property type="project" value="TreeGrafter"/>
</dbReference>
<feature type="domain" description="CMP/dCMP-type deaminase" evidence="16">
    <location>
        <begin position="3"/>
        <end position="132"/>
    </location>
</feature>
<dbReference type="InterPro" id="IPR016192">
    <property type="entry name" value="APOBEC/CMP_deaminase_Zn-bd"/>
</dbReference>
<reference evidence="17 18" key="1">
    <citation type="journal article" date="2017" name="Environ. Microbiol.">
        <title>Genomic and physiological analyses of 'Reinekea forsetii' reveal a versatile opportunistic lifestyle during spring algae blooms.</title>
        <authorList>
            <person name="Avci B."/>
            <person name="Hahnke R.L."/>
            <person name="Chafee M."/>
            <person name="Fischer T."/>
            <person name="Gruber-Vodicka H."/>
            <person name="Tegetmeyer H.E."/>
            <person name="Harder J."/>
            <person name="Fuchs B.M."/>
            <person name="Amann R.I."/>
            <person name="Teeling H."/>
        </authorList>
    </citation>
    <scope>NUCLEOTIDE SEQUENCE [LARGE SCALE GENOMIC DNA]</scope>
    <source>
        <strain evidence="17 18">Hel1_31_D35</strain>
    </source>
</reference>
<dbReference type="PANTHER" id="PTHR11644:SF2">
    <property type="entry name" value="CYTIDINE DEAMINASE"/>
    <property type="match status" value="1"/>
</dbReference>
<dbReference type="EC" id="3.5.4.5" evidence="4 15"/>
<evidence type="ECO:0000256" key="11">
    <source>
        <dbReference type="ARBA" id="ARBA00049558"/>
    </source>
</evidence>
<proteinExistence type="inferred from homology"/>
<dbReference type="Pfam" id="PF00383">
    <property type="entry name" value="dCMP_cyt_deam_1"/>
    <property type="match status" value="1"/>
</dbReference>
<dbReference type="GO" id="GO:0042802">
    <property type="term" value="F:identical protein binding"/>
    <property type="evidence" value="ECO:0007669"/>
    <property type="project" value="UniProtKB-ARBA"/>
</dbReference>
<comment type="function">
    <text evidence="2 15">This enzyme scavenges exogenous and endogenous cytidine and 2'-deoxycytidine for UMP synthesis.</text>
</comment>
<comment type="catalytic activity">
    <reaction evidence="10 15">
        <text>2'-deoxycytidine + H2O + H(+) = 2'-deoxyuridine + NH4(+)</text>
        <dbReference type="Rhea" id="RHEA:13433"/>
        <dbReference type="ChEBI" id="CHEBI:15377"/>
        <dbReference type="ChEBI" id="CHEBI:15378"/>
        <dbReference type="ChEBI" id="CHEBI:15698"/>
        <dbReference type="ChEBI" id="CHEBI:16450"/>
        <dbReference type="ChEBI" id="CHEBI:28938"/>
        <dbReference type="EC" id="3.5.4.5"/>
    </reaction>
</comment>
<dbReference type="InterPro" id="IPR006262">
    <property type="entry name" value="Cyt_deam_tetra"/>
</dbReference>
<evidence type="ECO:0000256" key="9">
    <source>
        <dbReference type="ARBA" id="ARBA00032005"/>
    </source>
</evidence>
<organism evidence="17 18">
    <name type="scientific">Reinekea forsetii</name>
    <dbReference type="NCBI Taxonomy" id="1336806"/>
    <lineage>
        <taxon>Bacteria</taxon>
        <taxon>Pseudomonadati</taxon>
        <taxon>Pseudomonadota</taxon>
        <taxon>Gammaproteobacteria</taxon>
        <taxon>Oceanospirillales</taxon>
        <taxon>Saccharospirillaceae</taxon>
        <taxon>Reinekea</taxon>
    </lineage>
</organism>
<dbReference type="Proteomes" id="UP000229757">
    <property type="component" value="Chromosome"/>
</dbReference>
<feature type="binding site" evidence="13">
    <location>
        <begin position="44"/>
        <end position="50"/>
    </location>
    <ligand>
        <name>substrate</name>
    </ligand>
</feature>
<feature type="binding site" evidence="14">
    <location>
        <position position="55"/>
    </location>
    <ligand>
        <name>Zn(2+)</name>
        <dbReference type="ChEBI" id="CHEBI:29105"/>
        <note>catalytic</note>
    </ligand>
</feature>
<feature type="binding site" evidence="14">
    <location>
        <position position="90"/>
    </location>
    <ligand>
        <name>Zn(2+)</name>
        <dbReference type="ChEBI" id="CHEBI:29105"/>
        <note>catalytic</note>
    </ligand>
</feature>
<dbReference type="InterPro" id="IPR016193">
    <property type="entry name" value="Cytidine_deaminase-like"/>
</dbReference>
<dbReference type="GO" id="GO:0072527">
    <property type="term" value="P:pyrimidine-containing compound metabolic process"/>
    <property type="evidence" value="ECO:0007669"/>
    <property type="project" value="UniProtKB-ARBA"/>
</dbReference>
<evidence type="ECO:0000256" key="14">
    <source>
        <dbReference type="PIRSR" id="PIRSR606262-3"/>
    </source>
</evidence>
<evidence type="ECO:0000256" key="3">
    <source>
        <dbReference type="ARBA" id="ARBA00006576"/>
    </source>
</evidence>
<dbReference type="AlphaFoldDB" id="A0A2K8KTC5"/>
<dbReference type="GO" id="GO:0055086">
    <property type="term" value="P:nucleobase-containing small molecule metabolic process"/>
    <property type="evidence" value="ECO:0007669"/>
    <property type="project" value="UniProtKB-ARBA"/>
</dbReference>
<dbReference type="KEGG" id="rfo:REIFOR_02859"/>
<dbReference type="CDD" id="cd01283">
    <property type="entry name" value="cytidine_deaminase"/>
    <property type="match status" value="1"/>
</dbReference>
<name>A0A2K8KTC5_9GAMM</name>
<evidence type="ECO:0000256" key="2">
    <source>
        <dbReference type="ARBA" id="ARBA00003949"/>
    </source>
</evidence>
<comment type="similarity">
    <text evidence="3 15">Belongs to the cytidine and deoxycytidylate deaminase family.</text>
</comment>
<evidence type="ECO:0000256" key="7">
    <source>
        <dbReference type="ARBA" id="ARBA00022801"/>
    </source>
</evidence>
<accession>A0A2K8KTC5</accession>
<dbReference type="PROSITE" id="PS51747">
    <property type="entry name" value="CYT_DCMP_DEAMINASES_2"/>
    <property type="match status" value="1"/>
</dbReference>
<protein>
    <recommendedName>
        <fullName evidence="5 15">Cytidine deaminase</fullName>
        <ecNumber evidence="4 15">3.5.4.5</ecNumber>
    </recommendedName>
    <alternativeName>
        <fullName evidence="9 15">Cytidine aminohydrolase</fullName>
    </alternativeName>
</protein>
<dbReference type="GO" id="GO:0008270">
    <property type="term" value="F:zinc ion binding"/>
    <property type="evidence" value="ECO:0007669"/>
    <property type="project" value="UniProtKB-UniRule"/>
</dbReference>
<evidence type="ECO:0000313" key="17">
    <source>
        <dbReference type="EMBL" id="ATX77980.1"/>
    </source>
</evidence>
<evidence type="ECO:0000256" key="13">
    <source>
        <dbReference type="PIRSR" id="PIRSR606262-2"/>
    </source>
</evidence>
<dbReference type="InterPro" id="IPR050202">
    <property type="entry name" value="Cyt/Deoxycyt_deaminase"/>
</dbReference>
<evidence type="ECO:0000256" key="5">
    <source>
        <dbReference type="ARBA" id="ARBA00018266"/>
    </source>
</evidence>